<keyword evidence="2" id="KW-1185">Reference proteome</keyword>
<evidence type="ECO:0000313" key="1">
    <source>
        <dbReference type="EMBL" id="BBA34857.1"/>
    </source>
</evidence>
<proteinExistence type="predicted"/>
<organism evidence="1 2">
    <name type="scientific">Methylocaldum marinum</name>
    <dbReference type="NCBI Taxonomy" id="1432792"/>
    <lineage>
        <taxon>Bacteria</taxon>
        <taxon>Pseudomonadati</taxon>
        <taxon>Pseudomonadota</taxon>
        <taxon>Gammaproteobacteria</taxon>
        <taxon>Methylococcales</taxon>
        <taxon>Methylococcaceae</taxon>
        <taxon>Methylocaldum</taxon>
    </lineage>
</organism>
<evidence type="ECO:0000313" key="2">
    <source>
        <dbReference type="Proteomes" id="UP000266313"/>
    </source>
</evidence>
<dbReference type="EMBL" id="AP017928">
    <property type="protein sequence ID" value="BBA34857.1"/>
    <property type="molecule type" value="Genomic_DNA"/>
</dbReference>
<sequence>MNYFRLNQQGRFDFIQAIHGKREFADRRQIAGFHLTVSFSGQQAAVYRSGLRGVFDAANRAQAPSAAQRIIRQPVATGGCDDPGFIPFEYFVQQAHGPGVREQRAELPPI</sequence>
<accession>A0A250KTB6</accession>
<gene>
    <name evidence="1" type="ORF">sS8_2912</name>
</gene>
<dbReference type="Proteomes" id="UP000266313">
    <property type="component" value="Chromosome"/>
</dbReference>
<reference evidence="1 2" key="1">
    <citation type="submission" date="2016-12" db="EMBL/GenBank/DDBJ databases">
        <title>Genome sequencing of Methylocaldum marinum.</title>
        <authorList>
            <person name="Takeuchi M."/>
            <person name="Kamagata Y."/>
            <person name="Hiraoka S."/>
            <person name="Oshima K."/>
            <person name="Hattori M."/>
            <person name="Iwasaki W."/>
        </authorList>
    </citation>
    <scope>NUCLEOTIDE SEQUENCE [LARGE SCALE GENOMIC DNA]</scope>
    <source>
        <strain evidence="1 2">S8</strain>
    </source>
</reference>
<dbReference type="AlphaFoldDB" id="A0A250KTB6"/>
<dbReference type="KEGG" id="mmai:sS8_2912"/>
<protein>
    <submittedName>
        <fullName evidence="1">Uncharacterized protein</fullName>
    </submittedName>
</protein>
<name>A0A250KTB6_9GAMM</name>